<proteinExistence type="predicted"/>
<gene>
    <name evidence="2" type="ORF">Theos_2246</name>
</gene>
<dbReference type="EMBL" id="CP003250">
    <property type="protein sequence ID" value="AFV77237.1"/>
    <property type="molecule type" value="Genomic_DNA"/>
</dbReference>
<dbReference type="InterPro" id="IPR032033">
    <property type="entry name" value="Cytochrome_P460"/>
</dbReference>
<keyword evidence="3" id="KW-1185">Reference proteome</keyword>
<dbReference type="PATRIC" id="fig|751945.3.peg.2184"/>
<dbReference type="OrthoDB" id="511546at2"/>
<evidence type="ECO:0000259" key="1">
    <source>
        <dbReference type="Pfam" id="PF16694"/>
    </source>
</evidence>
<organism evidence="2 3">
    <name type="scientific">Thermus oshimai JL-2</name>
    <dbReference type="NCBI Taxonomy" id="751945"/>
    <lineage>
        <taxon>Bacteria</taxon>
        <taxon>Thermotogati</taxon>
        <taxon>Deinococcota</taxon>
        <taxon>Deinococci</taxon>
        <taxon>Thermales</taxon>
        <taxon>Thermaceae</taxon>
        <taxon>Thermus</taxon>
    </lineage>
</organism>
<dbReference type="InterPro" id="IPR038142">
    <property type="entry name" value="Cytochrome_P460_sp"/>
</dbReference>
<evidence type="ECO:0000313" key="3">
    <source>
        <dbReference type="Proteomes" id="UP000000211"/>
    </source>
</evidence>
<name>K7RLH5_THEOS</name>
<sequence length="154" mass="16810">MRSKAAVGLLALGLGVLAQEGFPYPEGFRFWTHVKSMEIQRGHPLYEAFGGLHHIYANPQALAGYLSGKRAFPEGSVIVFDLLEARAEGQALVEGPRKLIGVMVKDSRRYPETEGWGYYAFGADGKPLAIDPKACHACHQGAANTDFVFSAFRP</sequence>
<feature type="domain" description="Cytochrome P460" evidence="1">
    <location>
        <begin position="25"/>
        <end position="150"/>
    </location>
</feature>
<keyword evidence="2" id="KW-0614">Plasmid</keyword>
<dbReference type="Pfam" id="PF16694">
    <property type="entry name" value="Cytochrome_P460"/>
    <property type="match status" value="1"/>
</dbReference>
<evidence type="ECO:0000313" key="2">
    <source>
        <dbReference type="EMBL" id="AFV77237.1"/>
    </source>
</evidence>
<dbReference type="HOGENOM" id="CLU_106310_3_0_0"/>
<geneLocation type="plasmid" evidence="2 3">
    <name>pTHEOS01</name>
</geneLocation>
<dbReference type="RefSeq" id="WP_015065235.1">
    <property type="nucleotide sequence ID" value="NC_019387.1"/>
</dbReference>
<protein>
    <recommendedName>
        <fullName evidence="1">Cytochrome P460 domain-containing protein</fullName>
    </recommendedName>
</protein>
<dbReference type="CDD" id="cd20752">
    <property type="entry name" value="cyt_c'_beta"/>
    <property type="match status" value="1"/>
</dbReference>
<dbReference type="AlphaFoldDB" id="K7RLH5"/>
<dbReference type="Proteomes" id="UP000000211">
    <property type="component" value="Plasmid pTHEOS01"/>
</dbReference>
<reference evidence="2 3" key="1">
    <citation type="journal article" date="2013" name="Genome Announc.">
        <title>Whole Genome Sequencing of Thermus oshimai JL-2 and Thermus thermophilus JL-18, Incomplete Denitrifiers from the United States Great Basin.</title>
        <authorList>
            <person name="Murugapiran S.K."/>
            <person name="Huntemann M."/>
            <person name="Wei C.L."/>
            <person name="Han J."/>
            <person name="Detter J.C."/>
            <person name="Han C.S."/>
            <person name="Erkkila T.H."/>
            <person name="Teshima H."/>
            <person name="Chen A."/>
            <person name="Kyrpides N."/>
            <person name="Mavrommatis K."/>
            <person name="Markowitz V."/>
            <person name="Szeto E."/>
            <person name="Ivanova N."/>
            <person name="Pagani I."/>
            <person name="Lam J."/>
            <person name="McDonald A.I."/>
            <person name="Dodsworth J.A."/>
            <person name="Pati A."/>
            <person name="Goodwin L."/>
            <person name="Peters L."/>
            <person name="Pitluck S."/>
            <person name="Woyke T."/>
            <person name="Hedlund B.P."/>
        </authorList>
    </citation>
    <scope>NUCLEOTIDE SEQUENCE</scope>
    <source>
        <strain evidence="2 3">JL-2</strain>
        <plasmid evidence="2">pTHEOS01</plasmid>
    </source>
</reference>
<accession>K7RLH5</accession>
<dbReference type="Gene3D" id="3.50.70.20">
    <property type="entry name" value="Cytochrome P460"/>
    <property type="match status" value="1"/>
</dbReference>
<dbReference type="KEGG" id="tos:Theos_2246"/>